<keyword evidence="2" id="KW-1185">Reference proteome</keyword>
<name>A0A1B2HK79_9PSEU</name>
<evidence type="ECO:0000313" key="2">
    <source>
        <dbReference type="Proteomes" id="UP000093053"/>
    </source>
</evidence>
<dbReference type="EMBL" id="CP016793">
    <property type="protein sequence ID" value="ANZ38136.1"/>
    <property type="molecule type" value="Genomic_DNA"/>
</dbReference>
<sequence length="139" mass="14943">MTGPAAYDCALCRAKPAWTRHPSAAHHPLCDACAATYTTWPCPGCGNEQFRPPDEEGQPCPQCEPQLIFAALPEANRAEIDRAVAELGAIHAIKRIRDLTGCGLRQAMGIRGNRYLAVRDGTADQNSRNSSGSIPRNAS</sequence>
<dbReference type="STRING" id="1586287.BBK82_20805"/>
<dbReference type="AlphaFoldDB" id="A0A1B2HK79"/>
<accession>A0A1B2HK79</accession>
<reference evidence="1 2" key="1">
    <citation type="submission" date="2016-07" db="EMBL/GenBank/DDBJ databases">
        <title>Complete genome sequence of the Lentzea guizhouensis DHS C013.</title>
        <authorList>
            <person name="Cao C."/>
        </authorList>
    </citation>
    <scope>NUCLEOTIDE SEQUENCE [LARGE SCALE GENOMIC DNA]</scope>
    <source>
        <strain evidence="1 2">DHS C013</strain>
    </source>
</reference>
<dbReference type="Proteomes" id="UP000093053">
    <property type="component" value="Chromosome"/>
</dbReference>
<proteinExistence type="predicted"/>
<dbReference type="RefSeq" id="WP_065916492.1">
    <property type="nucleotide sequence ID" value="NZ_CP016793.1"/>
</dbReference>
<evidence type="ECO:0000313" key="1">
    <source>
        <dbReference type="EMBL" id="ANZ38136.1"/>
    </source>
</evidence>
<dbReference type="KEGG" id="led:BBK82_20805"/>
<dbReference type="OrthoDB" id="3298842at2"/>
<gene>
    <name evidence="1" type="ORF">BBK82_20805</name>
</gene>
<protein>
    <submittedName>
        <fullName evidence="1">Uncharacterized protein</fullName>
    </submittedName>
</protein>
<organism evidence="1 2">
    <name type="scientific">Lentzea guizhouensis</name>
    <dbReference type="NCBI Taxonomy" id="1586287"/>
    <lineage>
        <taxon>Bacteria</taxon>
        <taxon>Bacillati</taxon>
        <taxon>Actinomycetota</taxon>
        <taxon>Actinomycetes</taxon>
        <taxon>Pseudonocardiales</taxon>
        <taxon>Pseudonocardiaceae</taxon>
        <taxon>Lentzea</taxon>
    </lineage>
</organism>